<proteinExistence type="predicted"/>
<evidence type="ECO:0000256" key="5">
    <source>
        <dbReference type="ARBA" id="ARBA00023136"/>
    </source>
</evidence>
<feature type="transmembrane region" description="Helical" evidence="6">
    <location>
        <begin position="189"/>
        <end position="214"/>
    </location>
</feature>
<feature type="transmembrane region" description="Helical" evidence="6">
    <location>
        <begin position="234"/>
        <end position="255"/>
    </location>
</feature>
<feature type="transmembrane region" description="Helical" evidence="6">
    <location>
        <begin position="126"/>
        <end position="144"/>
    </location>
</feature>
<evidence type="ECO:0000313" key="7">
    <source>
        <dbReference type="EMBL" id="MFD1130579.1"/>
    </source>
</evidence>
<evidence type="ECO:0000256" key="2">
    <source>
        <dbReference type="ARBA" id="ARBA00022475"/>
    </source>
</evidence>
<feature type="transmembrane region" description="Helical" evidence="6">
    <location>
        <begin position="87"/>
        <end position="106"/>
    </location>
</feature>
<dbReference type="RefSeq" id="WP_379293818.1">
    <property type="nucleotide sequence ID" value="NZ_JBHTKX010000004.1"/>
</dbReference>
<evidence type="ECO:0000256" key="1">
    <source>
        <dbReference type="ARBA" id="ARBA00004651"/>
    </source>
</evidence>
<reference evidence="8" key="1">
    <citation type="journal article" date="2019" name="Int. J. Syst. Evol. Microbiol.">
        <title>The Global Catalogue of Microorganisms (GCM) 10K type strain sequencing project: providing services to taxonomists for standard genome sequencing and annotation.</title>
        <authorList>
            <consortium name="The Broad Institute Genomics Platform"/>
            <consortium name="The Broad Institute Genome Sequencing Center for Infectious Disease"/>
            <person name="Wu L."/>
            <person name="Ma J."/>
        </authorList>
    </citation>
    <scope>NUCLEOTIDE SEQUENCE [LARGE SCALE GENOMIC DNA]</scope>
    <source>
        <strain evidence="8">CCUG 53519</strain>
    </source>
</reference>
<keyword evidence="5 6" id="KW-0472">Membrane</keyword>
<organism evidence="7 8">
    <name type="scientific">Paenibacillus provencensis</name>
    <dbReference type="NCBI Taxonomy" id="441151"/>
    <lineage>
        <taxon>Bacteria</taxon>
        <taxon>Bacillati</taxon>
        <taxon>Bacillota</taxon>
        <taxon>Bacilli</taxon>
        <taxon>Bacillales</taxon>
        <taxon>Paenibacillaceae</taxon>
        <taxon>Paenibacillus</taxon>
    </lineage>
</organism>
<accession>A0ABW3PV92</accession>
<evidence type="ECO:0000256" key="3">
    <source>
        <dbReference type="ARBA" id="ARBA00022692"/>
    </source>
</evidence>
<feature type="transmembrane region" description="Helical" evidence="6">
    <location>
        <begin position="52"/>
        <end position="72"/>
    </location>
</feature>
<dbReference type="EMBL" id="JBHTKX010000004">
    <property type="protein sequence ID" value="MFD1130579.1"/>
    <property type="molecule type" value="Genomic_DNA"/>
</dbReference>
<keyword evidence="8" id="KW-1185">Reference proteome</keyword>
<feature type="transmembrane region" description="Helical" evidence="6">
    <location>
        <begin position="156"/>
        <end position="177"/>
    </location>
</feature>
<gene>
    <name evidence="7" type="ORF">ACFQ3J_20755</name>
</gene>
<keyword evidence="4 6" id="KW-1133">Transmembrane helix</keyword>
<comment type="caution">
    <text evidence="7">The sequence shown here is derived from an EMBL/GenBank/DDBJ whole genome shotgun (WGS) entry which is preliminary data.</text>
</comment>
<evidence type="ECO:0000313" key="8">
    <source>
        <dbReference type="Proteomes" id="UP001597169"/>
    </source>
</evidence>
<keyword evidence="2" id="KW-1003">Cell membrane</keyword>
<protein>
    <submittedName>
        <fullName evidence="7">Cytochrome c oxidase assembly protein</fullName>
    </submittedName>
</protein>
<feature type="transmembrane region" description="Helical" evidence="6">
    <location>
        <begin position="14"/>
        <end position="32"/>
    </location>
</feature>
<comment type="subcellular location">
    <subcellularLocation>
        <location evidence="1">Cell membrane</location>
        <topology evidence="1">Multi-pass membrane protein</topology>
    </subcellularLocation>
</comment>
<keyword evidence="3 6" id="KW-0812">Transmembrane</keyword>
<sequence length="276" mass="32225">MNEMVLEHFDFSEMWRPIVIVITVLLSVVYILSIRKFRNRFDHSEPVELRQIILFLSGLATFYFAVGSPINALSHHMLFSAHMLKQALLYFVMPLFFYLGTPAWLLRPLLRTKFFKKFEKLWNQPVLAMFLFNFGFSLYHFPVIFNMVMEFPLLGILYHTFLIVTSFQMWWSLVCPIPELDILSNVKKLGYIAANAVLLYPACVVIIFADNVLYKPYLNSPQLFSLLSPIDDQQLGGIIMKMTQEAAFVVALAIITTKWYRKEKHDDPIEVTEFTK</sequence>
<evidence type="ECO:0000256" key="6">
    <source>
        <dbReference type="SAM" id="Phobius"/>
    </source>
</evidence>
<evidence type="ECO:0000256" key="4">
    <source>
        <dbReference type="ARBA" id="ARBA00022989"/>
    </source>
</evidence>
<dbReference type="Pfam" id="PF09678">
    <property type="entry name" value="Caa3_CtaG"/>
    <property type="match status" value="1"/>
</dbReference>
<dbReference type="Proteomes" id="UP001597169">
    <property type="component" value="Unassembled WGS sequence"/>
</dbReference>
<dbReference type="InterPro" id="IPR019108">
    <property type="entry name" value="Caa3_assmbl_CtaG-rel"/>
</dbReference>
<name>A0ABW3PV92_9BACL</name>